<evidence type="ECO:0000256" key="5">
    <source>
        <dbReference type="ARBA" id="ARBA00022723"/>
    </source>
</evidence>
<dbReference type="EMBL" id="CP076643">
    <property type="protein sequence ID" value="QXO16650.1"/>
    <property type="molecule type" value="Genomic_DNA"/>
</dbReference>
<evidence type="ECO:0000256" key="13">
    <source>
        <dbReference type="SAM" id="Coils"/>
    </source>
</evidence>
<keyword evidence="6" id="KW-0186">Copper</keyword>
<keyword evidence="5" id="KW-0479">Metal-binding</keyword>
<protein>
    <recommendedName>
        <fullName evidence="3">HTH-type transcriptional regulator CueR</fullName>
    </recommendedName>
    <alternativeName>
        <fullName evidence="12">Copper efflux regulator</fullName>
    </alternativeName>
    <alternativeName>
        <fullName evidence="11">Copper export regulator</fullName>
    </alternativeName>
</protein>
<evidence type="ECO:0000256" key="11">
    <source>
        <dbReference type="ARBA" id="ARBA00031472"/>
    </source>
</evidence>
<name>A0A975YMP1_9VIBR</name>
<dbReference type="Gene3D" id="1.10.1660.10">
    <property type="match status" value="1"/>
</dbReference>
<dbReference type="RefSeq" id="WP_136487806.1">
    <property type="nucleotide sequence ID" value="NZ_CP076643.1"/>
</dbReference>
<feature type="domain" description="HTH merR-type" evidence="14">
    <location>
        <begin position="1"/>
        <end position="69"/>
    </location>
</feature>
<dbReference type="SMART" id="SM00422">
    <property type="entry name" value="HTH_MERR"/>
    <property type="match status" value="1"/>
</dbReference>
<dbReference type="NCBIfam" id="TIGR02044">
    <property type="entry name" value="CueR"/>
    <property type="match status" value="1"/>
</dbReference>
<keyword evidence="13" id="KW-0175">Coiled coil</keyword>
<evidence type="ECO:0000313" key="15">
    <source>
        <dbReference type="EMBL" id="QXO16650.1"/>
    </source>
</evidence>
<keyword evidence="4" id="KW-0963">Cytoplasm</keyword>
<dbReference type="Proteomes" id="UP000694232">
    <property type="component" value="Chromosome 1"/>
</dbReference>
<accession>A0A975YMP1</accession>
<feature type="coiled-coil region" evidence="13">
    <location>
        <begin position="81"/>
        <end position="108"/>
    </location>
</feature>
<keyword evidence="9" id="KW-0010">Activator</keyword>
<dbReference type="InterPro" id="IPR000551">
    <property type="entry name" value="MerR-type_HTH_dom"/>
</dbReference>
<evidence type="ECO:0000259" key="14">
    <source>
        <dbReference type="PROSITE" id="PS50937"/>
    </source>
</evidence>
<keyword evidence="8" id="KW-0238">DNA-binding</keyword>
<dbReference type="AlphaFoldDB" id="A0A975YMP1"/>
<evidence type="ECO:0000256" key="2">
    <source>
        <dbReference type="ARBA" id="ARBA00011738"/>
    </source>
</evidence>
<gene>
    <name evidence="15" type="primary">cueR</name>
    <name evidence="15" type="ORF">KNV97_14295</name>
</gene>
<dbReference type="InterPro" id="IPR047057">
    <property type="entry name" value="MerR_fam"/>
</dbReference>
<evidence type="ECO:0000256" key="12">
    <source>
        <dbReference type="ARBA" id="ARBA00032335"/>
    </source>
</evidence>
<dbReference type="InterPro" id="IPR011789">
    <property type="entry name" value="CueR"/>
</dbReference>
<dbReference type="GO" id="GO:0005507">
    <property type="term" value="F:copper ion binding"/>
    <property type="evidence" value="ECO:0007669"/>
    <property type="project" value="InterPro"/>
</dbReference>
<dbReference type="SUPFAM" id="SSF46955">
    <property type="entry name" value="Putative DNA-binding domain"/>
    <property type="match status" value="1"/>
</dbReference>
<evidence type="ECO:0000256" key="1">
    <source>
        <dbReference type="ARBA" id="ARBA00004496"/>
    </source>
</evidence>
<keyword evidence="7" id="KW-0805">Transcription regulation</keyword>
<evidence type="ECO:0000313" key="16">
    <source>
        <dbReference type="Proteomes" id="UP000694232"/>
    </source>
</evidence>
<dbReference type="Pfam" id="PF13411">
    <property type="entry name" value="MerR_1"/>
    <property type="match status" value="1"/>
</dbReference>
<evidence type="ECO:0000256" key="7">
    <source>
        <dbReference type="ARBA" id="ARBA00023015"/>
    </source>
</evidence>
<sequence>MNISEVAKKTGLTAKSVRLYEEKGLIAAPVRSGNGYRQYNQSHVDDLLLIARCKSVGFSLDECKAMLALANNPQRTSHAVKEKAQLKLEQVSRKLEELTLIKQQLEEWVNECPGDENSECPIIDNLKGHCCQHSLAASSDG</sequence>
<keyword evidence="10" id="KW-0804">Transcription</keyword>
<comment type="subunit">
    <text evidence="2">Homodimer.</text>
</comment>
<dbReference type="PANTHER" id="PTHR30204">
    <property type="entry name" value="REDOX-CYCLING DRUG-SENSING TRANSCRIPTIONAL ACTIVATOR SOXR"/>
    <property type="match status" value="1"/>
</dbReference>
<dbReference type="PRINTS" id="PR00040">
    <property type="entry name" value="HTHMERR"/>
</dbReference>
<comment type="subcellular location">
    <subcellularLocation>
        <location evidence="1">Cytoplasm</location>
    </subcellularLocation>
</comment>
<dbReference type="PANTHER" id="PTHR30204:SF16">
    <property type="entry name" value="HTH-TYPE TRANSCRIPTIONAL REGULATOR CUER"/>
    <property type="match status" value="1"/>
</dbReference>
<evidence type="ECO:0000256" key="4">
    <source>
        <dbReference type="ARBA" id="ARBA00022490"/>
    </source>
</evidence>
<dbReference type="PROSITE" id="PS50937">
    <property type="entry name" value="HTH_MERR_2"/>
    <property type="match status" value="1"/>
</dbReference>
<organism evidence="15 16">
    <name type="scientific">Vibrio ostreae</name>
    <dbReference type="NCBI Taxonomy" id="2841925"/>
    <lineage>
        <taxon>Bacteria</taxon>
        <taxon>Pseudomonadati</taxon>
        <taxon>Pseudomonadota</taxon>
        <taxon>Gammaproteobacteria</taxon>
        <taxon>Vibrionales</taxon>
        <taxon>Vibrionaceae</taxon>
        <taxon>Vibrio</taxon>
    </lineage>
</organism>
<dbReference type="GO" id="GO:0003677">
    <property type="term" value="F:DNA binding"/>
    <property type="evidence" value="ECO:0007669"/>
    <property type="project" value="UniProtKB-KW"/>
</dbReference>
<evidence type="ECO:0000256" key="6">
    <source>
        <dbReference type="ARBA" id="ARBA00023008"/>
    </source>
</evidence>
<dbReference type="GO" id="GO:0045893">
    <property type="term" value="P:positive regulation of DNA-templated transcription"/>
    <property type="evidence" value="ECO:0007669"/>
    <property type="project" value="InterPro"/>
</dbReference>
<evidence type="ECO:0000256" key="10">
    <source>
        <dbReference type="ARBA" id="ARBA00023163"/>
    </source>
</evidence>
<dbReference type="InterPro" id="IPR009061">
    <property type="entry name" value="DNA-bd_dom_put_sf"/>
</dbReference>
<dbReference type="KEGG" id="vos:KNV97_14295"/>
<evidence type="ECO:0000256" key="9">
    <source>
        <dbReference type="ARBA" id="ARBA00023159"/>
    </source>
</evidence>
<evidence type="ECO:0000256" key="8">
    <source>
        <dbReference type="ARBA" id="ARBA00023125"/>
    </source>
</evidence>
<dbReference type="GO" id="GO:0003700">
    <property type="term" value="F:DNA-binding transcription factor activity"/>
    <property type="evidence" value="ECO:0007669"/>
    <property type="project" value="InterPro"/>
</dbReference>
<evidence type="ECO:0000256" key="3">
    <source>
        <dbReference type="ARBA" id="ARBA00017250"/>
    </source>
</evidence>
<proteinExistence type="predicted"/>
<dbReference type="CDD" id="cd01108">
    <property type="entry name" value="HTH_CueR"/>
    <property type="match status" value="1"/>
</dbReference>
<keyword evidence="16" id="KW-1185">Reference proteome</keyword>
<reference evidence="15" key="1">
    <citation type="submission" date="2021-06" db="EMBL/GenBank/DDBJ databases">
        <title>Vibrio nov. sp., novel gut bacterium isolated from Yellow Sea oyster.</title>
        <authorList>
            <person name="Muhammad N."/>
            <person name="Nguyen T.H."/>
            <person name="Lee Y.-J."/>
            <person name="Ko J."/>
            <person name="Kim S.-G."/>
        </authorList>
    </citation>
    <scope>NUCLEOTIDE SEQUENCE</scope>
    <source>
        <strain evidence="15">OG9-811</strain>
    </source>
</reference>
<dbReference type="GO" id="GO:0005737">
    <property type="term" value="C:cytoplasm"/>
    <property type="evidence" value="ECO:0007669"/>
    <property type="project" value="UniProtKB-SubCell"/>
</dbReference>
<dbReference type="PROSITE" id="PS00552">
    <property type="entry name" value="HTH_MERR_1"/>
    <property type="match status" value="1"/>
</dbReference>